<dbReference type="InterPro" id="IPR037401">
    <property type="entry name" value="SnoaL-like"/>
</dbReference>
<feature type="chain" id="PRO_5046360661" evidence="1">
    <location>
        <begin position="18"/>
        <end position="159"/>
    </location>
</feature>
<dbReference type="InterPro" id="IPR032710">
    <property type="entry name" value="NTF2-like_dom_sf"/>
</dbReference>
<dbReference type="Proteomes" id="UP001596116">
    <property type="component" value="Unassembled WGS sequence"/>
</dbReference>
<evidence type="ECO:0000313" key="4">
    <source>
        <dbReference type="Proteomes" id="UP001596116"/>
    </source>
</evidence>
<gene>
    <name evidence="3" type="ORF">ACFMB1_10615</name>
</gene>
<keyword evidence="1" id="KW-0732">Signal</keyword>
<proteinExistence type="predicted"/>
<dbReference type="SUPFAM" id="SSF54427">
    <property type="entry name" value="NTF2-like"/>
    <property type="match status" value="1"/>
</dbReference>
<feature type="signal peptide" evidence="1">
    <location>
        <begin position="1"/>
        <end position="17"/>
    </location>
</feature>
<comment type="caution">
    <text evidence="3">The sequence shown here is derived from an EMBL/GenBank/DDBJ whole genome shotgun (WGS) entry which is preliminary data.</text>
</comment>
<dbReference type="PANTHER" id="PTHR41252:SF1">
    <property type="entry name" value="BLR2505 PROTEIN"/>
    <property type="match status" value="1"/>
</dbReference>
<name>A0ABW1KV51_9PROT</name>
<accession>A0ABW1KV51</accession>
<dbReference type="Gene3D" id="3.10.450.50">
    <property type="match status" value="1"/>
</dbReference>
<sequence>MKKLISALAFLALAACAKPSAPNTQPSGDASRAVVQEVYAGFEAGDMDKVTGVMAADIVWNEAEGNPYADNNPYVGPEAVLTGLFARLGGEWDGFAAIPSEFVAEDDRVIVFGRYSGTYKATGKSMDAPFVHSWTVTDGKISAFQQYTDTAEHAAVMSD</sequence>
<keyword evidence="4" id="KW-1185">Reference proteome</keyword>
<evidence type="ECO:0000313" key="3">
    <source>
        <dbReference type="EMBL" id="MFC6035998.1"/>
    </source>
</evidence>
<dbReference type="PROSITE" id="PS51257">
    <property type="entry name" value="PROKAR_LIPOPROTEIN"/>
    <property type="match status" value="1"/>
</dbReference>
<protein>
    <submittedName>
        <fullName evidence="3">Nuclear transport factor 2 family protein</fullName>
    </submittedName>
</protein>
<dbReference type="PANTHER" id="PTHR41252">
    <property type="entry name" value="BLR2505 PROTEIN"/>
    <property type="match status" value="1"/>
</dbReference>
<feature type="domain" description="SnoaL-like" evidence="2">
    <location>
        <begin position="35"/>
        <end position="142"/>
    </location>
</feature>
<dbReference type="RefSeq" id="WP_379882777.1">
    <property type="nucleotide sequence ID" value="NZ_JBHPON010000002.1"/>
</dbReference>
<organism evidence="3 4">
    <name type="scientific">Hyphococcus aureus</name>
    <dbReference type="NCBI Taxonomy" id="2666033"/>
    <lineage>
        <taxon>Bacteria</taxon>
        <taxon>Pseudomonadati</taxon>
        <taxon>Pseudomonadota</taxon>
        <taxon>Alphaproteobacteria</taxon>
        <taxon>Parvularculales</taxon>
        <taxon>Parvularculaceae</taxon>
        <taxon>Hyphococcus</taxon>
    </lineage>
</organism>
<evidence type="ECO:0000256" key="1">
    <source>
        <dbReference type="SAM" id="SignalP"/>
    </source>
</evidence>
<dbReference type="EMBL" id="JBHPON010000002">
    <property type="protein sequence ID" value="MFC6035998.1"/>
    <property type="molecule type" value="Genomic_DNA"/>
</dbReference>
<reference evidence="3 4" key="1">
    <citation type="submission" date="2024-09" db="EMBL/GenBank/DDBJ databases">
        <authorList>
            <person name="Zhang Z.-H."/>
        </authorList>
    </citation>
    <scope>NUCLEOTIDE SEQUENCE [LARGE SCALE GENOMIC DNA]</scope>
    <source>
        <strain evidence="3 4">HHTR114</strain>
    </source>
</reference>
<evidence type="ECO:0000259" key="2">
    <source>
        <dbReference type="Pfam" id="PF12680"/>
    </source>
</evidence>
<dbReference type="Pfam" id="PF12680">
    <property type="entry name" value="SnoaL_2"/>
    <property type="match status" value="1"/>
</dbReference>